<evidence type="ECO:0000259" key="12">
    <source>
        <dbReference type="Pfam" id="PF01433"/>
    </source>
</evidence>
<comment type="subcellular location">
    <subcellularLocation>
        <location evidence="2">Cell membrane</location>
        <topology evidence="2">Lipid-anchor</topology>
        <topology evidence="2">GPI-anchor</topology>
    </subcellularLocation>
</comment>
<comment type="cofactor">
    <cofactor evidence="1">
        <name>Zn(2+)</name>
        <dbReference type="ChEBI" id="CHEBI:29105"/>
    </cofactor>
</comment>
<dbReference type="GO" id="GO:0005886">
    <property type="term" value="C:plasma membrane"/>
    <property type="evidence" value="ECO:0007669"/>
    <property type="project" value="UniProtKB-SubCell"/>
</dbReference>
<dbReference type="Proteomes" id="UP000515204">
    <property type="component" value="Unplaced"/>
</dbReference>
<evidence type="ECO:0000256" key="2">
    <source>
        <dbReference type="ARBA" id="ARBA00004609"/>
    </source>
</evidence>
<keyword evidence="4" id="KW-0472">Membrane</keyword>
<evidence type="ECO:0000256" key="8">
    <source>
        <dbReference type="ARBA" id="ARBA00022833"/>
    </source>
</evidence>
<dbReference type="Pfam" id="PF01433">
    <property type="entry name" value="Peptidase_M1"/>
    <property type="match status" value="1"/>
</dbReference>
<dbReference type="GO" id="GO:0098552">
    <property type="term" value="C:side of membrane"/>
    <property type="evidence" value="ECO:0007669"/>
    <property type="project" value="UniProtKB-KW"/>
</dbReference>
<evidence type="ECO:0000256" key="6">
    <source>
        <dbReference type="ARBA" id="ARBA00022723"/>
    </source>
</evidence>
<dbReference type="GO" id="GO:0005615">
    <property type="term" value="C:extracellular space"/>
    <property type="evidence" value="ECO:0007669"/>
    <property type="project" value="TreeGrafter"/>
</dbReference>
<dbReference type="GO" id="GO:0005737">
    <property type="term" value="C:cytoplasm"/>
    <property type="evidence" value="ECO:0007669"/>
    <property type="project" value="TreeGrafter"/>
</dbReference>
<dbReference type="RefSeq" id="XP_014484468.1">
    <property type="nucleotide sequence ID" value="XM_014628982.1"/>
</dbReference>
<dbReference type="SUPFAM" id="SSF63737">
    <property type="entry name" value="Leukotriene A4 hydrolase N-terminal domain"/>
    <property type="match status" value="1"/>
</dbReference>
<dbReference type="InterPro" id="IPR042097">
    <property type="entry name" value="Aminopeptidase_N-like_N_sf"/>
</dbReference>
<dbReference type="Gene3D" id="2.60.40.1730">
    <property type="entry name" value="tricorn interacting facor f3 domain"/>
    <property type="match status" value="1"/>
</dbReference>
<evidence type="ECO:0000256" key="10">
    <source>
        <dbReference type="ARBA" id="ARBA00023288"/>
    </source>
</evidence>
<reference evidence="16" key="1">
    <citation type="submission" date="2025-08" db="UniProtKB">
        <authorList>
            <consortium name="RefSeq"/>
        </authorList>
    </citation>
    <scope>IDENTIFICATION</scope>
</reference>
<dbReference type="GO" id="GO:0070006">
    <property type="term" value="F:metalloaminopeptidase activity"/>
    <property type="evidence" value="ECO:0007669"/>
    <property type="project" value="TreeGrafter"/>
</dbReference>
<dbReference type="Gene3D" id="2.60.40.1910">
    <property type="match status" value="1"/>
</dbReference>
<evidence type="ECO:0000256" key="7">
    <source>
        <dbReference type="ARBA" id="ARBA00022801"/>
    </source>
</evidence>
<name>A0A6P3Y2L6_DINQU</name>
<sequence>MTRKTGVAFVVLLFSFGSIFAVEVTNDFCPCTSNAIDYRLPSVVIPRHYYIGLRQQHDRSFYGECKITIEITRATTNIILHARELYIFPDTIRLSNVNKSKVNNEDMSLKPQALHYSEQIQICAFDFYETLYPGNYTLSMVYTTSTQYTEYKYESNNDPRLVGKWPYITDFELIGARSMFPCWDEPTFKAIFKISIEHAYKFHVHSCMPIMDEIMLHQSQITIFEPTPVMSTYLVTFAIGTPQNYMSHDDIKLYMNLTALVYVYPITSIALDAQSFLKNYTNNLWESNSNLIIVDSNLKSKAVGAWRFTVFRDIYYRLNFHFHGRRLEIHKIISSQLTKQCIESLVSPKEWPQLWLSNAFATLLGYKITAMMSLDEDTMMELFVVQVLQPALHNDVELRVPPVIHEYDPFYASLIYKKASAMMRMFEYIVTKKVLQEALAEYLKRYAYSSATTYDFLSILKNKIRSDCTYRYNAAEMMQTWLSERGYPVLTVRQYKDGTISINVSNSLEKSSHSRNEWQIPTTFTTKEHLNFTQNSPTFWLNSSEVLSVNLSGFYDQSQWVISNIQQFGFYRVRYIDDNWWQILEYLAKNHTKIHVLNRAQLIDDAYHTIMDSRLNNWILNGLVRYLGKETSFIVWHSMMNVLQYMSSFFNLPGRPVEFFKELVLKSMNETLTTLGFHEKSEFIQIEVTELLLLNWVCKHGHVECRKWAYNKLMMHIDDSEKKKPILPEWEAWMFCAGVMNGRTERWISKVMHHIMQKDKQMLKHMACVDDDRMLSFLLKLITTKPLLIEWKELETEQIQTLYYSIVKRHARKDQVLDLVLEILDEIPNG</sequence>
<dbReference type="KEGG" id="dqu:106749482"/>
<comment type="similarity">
    <text evidence="3">Belongs to the peptidase M1 family.</text>
</comment>
<dbReference type="GeneID" id="106749482"/>
<dbReference type="Gene3D" id="1.10.390.10">
    <property type="entry name" value="Neutral Protease Domain 2"/>
    <property type="match status" value="1"/>
</dbReference>
<dbReference type="Gene3D" id="1.25.50.20">
    <property type="match status" value="1"/>
</dbReference>
<dbReference type="InterPro" id="IPR045357">
    <property type="entry name" value="Aminopeptidase_N-like_N"/>
</dbReference>
<dbReference type="GO" id="GO:0043171">
    <property type="term" value="P:peptide catabolic process"/>
    <property type="evidence" value="ECO:0007669"/>
    <property type="project" value="TreeGrafter"/>
</dbReference>
<dbReference type="GO" id="GO:0042277">
    <property type="term" value="F:peptide binding"/>
    <property type="evidence" value="ECO:0007669"/>
    <property type="project" value="TreeGrafter"/>
</dbReference>
<evidence type="ECO:0000259" key="14">
    <source>
        <dbReference type="Pfam" id="PF17900"/>
    </source>
</evidence>
<keyword evidence="10" id="KW-0449">Lipoprotein</keyword>
<feature type="signal peptide" evidence="11">
    <location>
        <begin position="1"/>
        <end position="21"/>
    </location>
</feature>
<evidence type="ECO:0000313" key="15">
    <source>
        <dbReference type="Proteomes" id="UP000515204"/>
    </source>
</evidence>
<keyword evidence="4" id="KW-0325">Glycoprotein</keyword>
<dbReference type="Pfam" id="PF11838">
    <property type="entry name" value="ERAP1_C"/>
    <property type="match status" value="1"/>
</dbReference>
<evidence type="ECO:0000256" key="3">
    <source>
        <dbReference type="ARBA" id="ARBA00010136"/>
    </source>
</evidence>
<evidence type="ECO:0000256" key="1">
    <source>
        <dbReference type="ARBA" id="ARBA00001947"/>
    </source>
</evidence>
<keyword evidence="15" id="KW-1185">Reference proteome</keyword>
<dbReference type="InterPro" id="IPR014782">
    <property type="entry name" value="Peptidase_M1_dom"/>
</dbReference>
<proteinExistence type="inferred from homology"/>
<keyword evidence="9" id="KW-0482">Metalloprotease</keyword>
<dbReference type="AlphaFoldDB" id="A0A6P3Y2L6"/>
<gene>
    <name evidence="16" type="primary">LOC106749482</name>
</gene>
<dbReference type="SUPFAM" id="SSF55486">
    <property type="entry name" value="Metalloproteases ('zincins'), catalytic domain"/>
    <property type="match status" value="1"/>
</dbReference>
<accession>A0A6P3Y2L6</accession>
<dbReference type="InterPro" id="IPR024571">
    <property type="entry name" value="ERAP1-like_C_dom"/>
</dbReference>
<keyword evidence="11" id="KW-0732">Signal</keyword>
<dbReference type="InterPro" id="IPR027268">
    <property type="entry name" value="Peptidase_M4/M1_CTD_sf"/>
</dbReference>
<dbReference type="PANTHER" id="PTHR11533">
    <property type="entry name" value="PROTEASE M1 ZINC METALLOPROTEASE"/>
    <property type="match status" value="1"/>
</dbReference>
<evidence type="ECO:0000256" key="5">
    <source>
        <dbReference type="ARBA" id="ARBA00022670"/>
    </source>
</evidence>
<dbReference type="GO" id="GO:0008270">
    <property type="term" value="F:zinc ion binding"/>
    <property type="evidence" value="ECO:0007669"/>
    <property type="project" value="InterPro"/>
</dbReference>
<evidence type="ECO:0000256" key="9">
    <source>
        <dbReference type="ARBA" id="ARBA00023049"/>
    </source>
</evidence>
<dbReference type="InterPro" id="IPR050344">
    <property type="entry name" value="Peptidase_M1_aminopeptidases"/>
</dbReference>
<dbReference type="PRINTS" id="PR00756">
    <property type="entry name" value="ALADIPTASE"/>
</dbReference>
<evidence type="ECO:0000256" key="4">
    <source>
        <dbReference type="ARBA" id="ARBA00022622"/>
    </source>
</evidence>
<feature type="domain" description="ERAP1-like C-terminal" evidence="13">
    <location>
        <begin position="560"/>
        <end position="827"/>
    </location>
</feature>
<dbReference type="InterPro" id="IPR001930">
    <property type="entry name" value="Peptidase_M1"/>
</dbReference>
<evidence type="ECO:0000256" key="11">
    <source>
        <dbReference type="SAM" id="SignalP"/>
    </source>
</evidence>
<dbReference type="GO" id="GO:0006508">
    <property type="term" value="P:proteolysis"/>
    <property type="evidence" value="ECO:0007669"/>
    <property type="project" value="UniProtKB-KW"/>
</dbReference>
<feature type="domain" description="Aminopeptidase N-like N-terminal" evidence="14">
    <location>
        <begin position="46"/>
        <end position="234"/>
    </location>
</feature>
<protein>
    <submittedName>
        <fullName evidence="16">Aminopeptidase N-like</fullName>
    </submittedName>
</protein>
<keyword evidence="6" id="KW-0479">Metal-binding</keyword>
<keyword evidence="8" id="KW-0862">Zinc</keyword>
<dbReference type="OrthoDB" id="7535542at2759"/>
<evidence type="ECO:0000259" key="13">
    <source>
        <dbReference type="Pfam" id="PF11838"/>
    </source>
</evidence>
<keyword evidence="5" id="KW-0645">Protease</keyword>
<evidence type="ECO:0000313" key="16">
    <source>
        <dbReference type="RefSeq" id="XP_014484468.1"/>
    </source>
</evidence>
<organism evidence="15 16">
    <name type="scientific">Dinoponera quadriceps</name>
    <name type="common">South American ant</name>
    <dbReference type="NCBI Taxonomy" id="609295"/>
    <lineage>
        <taxon>Eukaryota</taxon>
        <taxon>Metazoa</taxon>
        <taxon>Ecdysozoa</taxon>
        <taxon>Arthropoda</taxon>
        <taxon>Hexapoda</taxon>
        <taxon>Insecta</taxon>
        <taxon>Pterygota</taxon>
        <taxon>Neoptera</taxon>
        <taxon>Endopterygota</taxon>
        <taxon>Hymenoptera</taxon>
        <taxon>Apocrita</taxon>
        <taxon>Aculeata</taxon>
        <taxon>Formicoidea</taxon>
        <taxon>Formicidae</taxon>
        <taxon>Ponerinae</taxon>
        <taxon>Ponerini</taxon>
        <taxon>Dinoponera</taxon>
    </lineage>
</organism>
<dbReference type="PANTHER" id="PTHR11533:SF299">
    <property type="entry name" value="AMINOPEPTIDASE"/>
    <property type="match status" value="1"/>
</dbReference>
<dbReference type="Pfam" id="PF17900">
    <property type="entry name" value="Peptidase_M1_N"/>
    <property type="match status" value="1"/>
</dbReference>
<feature type="domain" description="Peptidase M1 membrane alanine aminopeptidase" evidence="12">
    <location>
        <begin position="292"/>
        <end position="481"/>
    </location>
</feature>
<keyword evidence="4" id="KW-0336">GPI-anchor</keyword>
<keyword evidence="7" id="KW-0378">Hydrolase</keyword>
<feature type="chain" id="PRO_5028400148" evidence="11">
    <location>
        <begin position="22"/>
        <end position="830"/>
    </location>
</feature>